<comment type="caution">
    <text evidence="1">The sequence shown here is derived from an EMBL/GenBank/DDBJ whole genome shotgun (WGS) entry which is preliminary data.</text>
</comment>
<evidence type="ECO:0000313" key="2">
    <source>
        <dbReference type="Proteomes" id="UP000580250"/>
    </source>
</evidence>
<proteinExistence type="predicted"/>
<evidence type="ECO:0000313" key="1">
    <source>
        <dbReference type="EMBL" id="CAD2145933.1"/>
    </source>
</evidence>
<dbReference type="Proteomes" id="UP000580250">
    <property type="component" value="Unassembled WGS sequence"/>
</dbReference>
<protein>
    <submittedName>
        <fullName evidence="1">Uncharacterized protein</fullName>
    </submittedName>
</protein>
<dbReference type="OrthoDB" id="10251424at2759"/>
<dbReference type="AlphaFoldDB" id="A0A6V7U668"/>
<reference evidence="1 2" key="1">
    <citation type="submission" date="2020-08" db="EMBL/GenBank/DDBJ databases">
        <authorList>
            <person name="Koutsovoulos G."/>
            <person name="Danchin GJ E."/>
        </authorList>
    </citation>
    <scope>NUCLEOTIDE SEQUENCE [LARGE SCALE GENOMIC DNA]</scope>
</reference>
<name>A0A6V7U668_MELEN</name>
<sequence>MMDNVYDREIACAGTGKVEAWPIYQEMRASMSWWRYRKTK</sequence>
<accession>A0A6V7U668</accession>
<organism evidence="1 2">
    <name type="scientific">Meloidogyne enterolobii</name>
    <name type="common">Root-knot nematode worm</name>
    <name type="synonym">Meloidogyne mayaguensis</name>
    <dbReference type="NCBI Taxonomy" id="390850"/>
    <lineage>
        <taxon>Eukaryota</taxon>
        <taxon>Metazoa</taxon>
        <taxon>Ecdysozoa</taxon>
        <taxon>Nematoda</taxon>
        <taxon>Chromadorea</taxon>
        <taxon>Rhabditida</taxon>
        <taxon>Tylenchina</taxon>
        <taxon>Tylenchomorpha</taxon>
        <taxon>Tylenchoidea</taxon>
        <taxon>Meloidogynidae</taxon>
        <taxon>Meloidogyninae</taxon>
        <taxon>Meloidogyne</taxon>
    </lineage>
</organism>
<dbReference type="EMBL" id="CAJEWN010000036">
    <property type="protein sequence ID" value="CAD2145933.1"/>
    <property type="molecule type" value="Genomic_DNA"/>
</dbReference>
<gene>
    <name evidence="1" type="ORF">MENT_LOCUS8443</name>
</gene>